<proteinExistence type="predicted"/>
<dbReference type="AlphaFoldDB" id="A0ABD3GMK8"/>
<dbReference type="Proteomes" id="UP001633002">
    <property type="component" value="Unassembled WGS sequence"/>
</dbReference>
<protein>
    <submittedName>
        <fullName evidence="1">Uncharacterized protein</fullName>
    </submittedName>
</protein>
<evidence type="ECO:0000313" key="1">
    <source>
        <dbReference type="EMBL" id="KAL3679325.1"/>
    </source>
</evidence>
<reference evidence="1 2" key="1">
    <citation type="submission" date="2024-09" db="EMBL/GenBank/DDBJ databases">
        <title>Chromosome-scale assembly of Riccia sorocarpa.</title>
        <authorList>
            <person name="Paukszto L."/>
        </authorList>
    </citation>
    <scope>NUCLEOTIDE SEQUENCE [LARGE SCALE GENOMIC DNA]</scope>
    <source>
        <strain evidence="1">LP-2024</strain>
        <tissue evidence="1">Aerial parts of the thallus</tissue>
    </source>
</reference>
<comment type="caution">
    <text evidence="1">The sequence shown here is derived from an EMBL/GenBank/DDBJ whole genome shotgun (WGS) entry which is preliminary data.</text>
</comment>
<dbReference type="EMBL" id="JBJQOH010000007">
    <property type="protein sequence ID" value="KAL3679325.1"/>
    <property type="molecule type" value="Genomic_DNA"/>
</dbReference>
<gene>
    <name evidence="1" type="ORF">R1sor_022281</name>
</gene>
<organism evidence="1 2">
    <name type="scientific">Riccia sorocarpa</name>
    <dbReference type="NCBI Taxonomy" id="122646"/>
    <lineage>
        <taxon>Eukaryota</taxon>
        <taxon>Viridiplantae</taxon>
        <taxon>Streptophyta</taxon>
        <taxon>Embryophyta</taxon>
        <taxon>Marchantiophyta</taxon>
        <taxon>Marchantiopsida</taxon>
        <taxon>Marchantiidae</taxon>
        <taxon>Marchantiales</taxon>
        <taxon>Ricciaceae</taxon>
        <taxon>Riccia</taxon>
    </lineage>
</organism>
<keyword evidence="2" id="KW-1185">Reference proteome</keyword>
<sequence>MRVASWNDSRRFMGQGAERRGNMWMKKNLSTHVWVFGGDWNTVESFEDSTGDPPVQVGDEHRRWQELMAE</sequence>
<name>A0ABD3GMK8_9MARC</name>
<accession>A0ABD3GMK8</accession>
<evidence type="ECO:0000313" key="2">
    <source>
        <dbReference type="Proteomes" id="UP001633002"/>
    </source>
</evidence>